<dbReference type="Pfam" id="PF09362">
    <property type="entry name" value="DUF1996"/>
    <property type="match status" value="1"/>
</dbReference>
<dbReference type="PANTHER" id="PTHR43662:SF3">
    <property type="entry name" value="DOMAIN PROTEIN, PUTATIVE (AFU_ORTHOLOGUE AFUA_6G11970)-RELATED"/>
    <property type="match status" value="1"/>
</dbReference>
<name>R8BCY7_PHAM7</name>
<evidence type="ECO:0000313" key="3">
    <source>
        <dbReference type="Proteomes" id="UP000014074"/>
    </source>
</evidence>
<organism evidence="2 3">
    <name type="scientific">Phaeoacremonium minimum (strain UCR-PA7)</name>
    <name type="common">Esca disease fungus</name>
    <name type="synonym">Togninia minima</name>
    <dbReference type="NCBI Taxonomy" id="1286976"/>
    <lineage>
        <taxon>Eukaryota</taxon>
        <taxon>Fungi</taxon>
        <taxon>Dikarya</taxon>
        <taxon>Ascomycota</taxon>
        <taxon>Pezizomycotina</taxon>
        <taxon>Sordariomycetes</taxon>
        <taxon>Sordariomycetidae</taxon>
        <taxon>Togniniales</taxon>
        <taxon>Togniniaceae</taxon>
        <taxon>Phaeoacremonium</taxon>
    </lineage>
</organism>
<sequence length="101" mass="11441">MYEVMWDTRLFNDKDLWPLDGSQPFVWSTGDQTGYSQHGDYVFGWKGDSLQRALDARCTGAVCGQLKTQTSDEAMKCTKSQLYKENIDGWLTELPGMGMDS</sequence>
<feature type="domain" description="DUF1996" evidence="1">
    <location>
        <begin position="1"/>
        <end position="45"/>
    </location>
</feature>
<dbReference type="KEGG" id="tmn:UCRPA7_7266"/>
<dbReference type="Proteomes" id="UP000014074">
    <property type="component" value="Unassembled WGS sequence"/>
</dbReference>
<dbReference type="HOGENOM" id="CLU_014722_4_1_1"/>
<keyword evidence="3" id="KW-1185">Reference proteome</keyword>
<dbReference type="GeneID" id="19328008"/>
<evidence type="ECO:0000313" key="2">
    <source>
        <dbReference type="EMBL" id="EON97174.1"/>
    </source>
</evidence>
<protein>
    <recommendedName>
        <fullName evidence="1">DUF1996 domain-containing protein</fullName>
    </recommendedName>
</protein>
<dbReference type="EMBL" id="KB933277">
    <property type="protein sequence ID" value="EON97174.1"/>
    <property type="molecule type" value="Genomic_DNA"/>
</dbReference>
<accession>R8BCY7</accession>
<proteinExistence type="predicted"/>
<dbReference type="RefSeq" id="XP_007917989.1">
    <property type="nucleotide sequence ID" value="XM_007919798.1"/>
</dbReference>
<dbReference type="eggNOG" id="ENOG502SHDJ">
    <property type="taxonomic scope" value="Eukaryota"/>
</dbReference>
<reference evidence="3" key="1">
    <citation type="journal article" date="2013" name="Genome Announc.">
        <title>Draft genome sequence of the ascomycete Phaeoacremonium aleophilum strain UCR-PA7, a causal agent of the esca disease complex in grapevines.</title>
        <authorList>
            <person name="Blanco-Ulate B."/>
            <person name="Rolshausen P."/>
            <person name="Cantu D."/>
        </authorList>
    </citation>
    <scope>NUCLEOTIDE SEQUENCE [LARGE SCALE GENOMIC DNA]</scope>
    <source>
        <strain evidence="3">UCR-PA7</strain>
    </source>
</reference>
<dbReference type="OrthoDB" id="74764at2759"/>
<dbReference type="PANTHER" id="PTHR43662">
    <property type="match status" value="1"/>
</dbReference>
<evidence type="ECO:0000259" key="1">
    <source>
        <dbReference type="Pfam" id="PF09362"/>
    </source>
</evidence>
<gene>
    <name evidence="2" type="ORF">UCRPA7_7266</name>
</gene>
<dbReference type="AlphaFoldDB" id="R8BCY7"/>
<dbReference type="InterPro" id="IPR018535">
    <property type="entry name" value="DUF1996"/>
</dbReference>